<dbReference type="NCBIfam" id="TIGR00104">
    <property type="entry name" value="tRNA_TsaA"/>
    <property type="match status" value="1"/>
</dbReference>
<evidence type="ECO:0000313" key="5">
    <source>
        <dbReference type="Proteomes" id="UP000231094"/>
    </source>
</evidence>
<dbReference type="PROSITE" id="PS01318">
    <property type="entry name" value="TSAA_1"/>
    <property type="match status" value="1"/>
</dbReference>
<dbReference type="Gene3D" id="3.30.2310.10">
    <property type="entry name" value="YaeB-like"/>
    <property type="match status" value="1"/>
</dbReference>
<dbReference type="InterPro" id="IPR040372">
    <property type="entry name" value="YaeB-like"/>
</dbReference>
<reference evidence="4 5" key="1">
    <citation type="journal article" date="2017" name="MBio">
        <title>Type VI secretion-mediated competition in the bee gut microbiome.</title>
        <authorList>
            <person name="Steele M.I."/>
            <person name="Kwong W.K."/>
            <person name="Powell J.E."/>
            <person name="Whiteley M."/>
            <person name="Moran N.A."/>
        </authorList>
    </citation>
    <scope>NUCLEOTIDE SEQUENCE [LARGE SCALE GENOMIC DNA]</scope>
    <source>
        <strain evidence="4 5">PEB0171</strain>
    </source>
</reference>
<dbReference type="PANTHER" id="PTHR12818:SF0">
    <property type="entry name" value="TRNA (ADENINE(37)-N6)-METHYLTRANSFERASE"/>
    <property type="match status" value="1"/>
</dbReference>
<dbReference type="InterPro" id="IPR036414">
    <property type="entry name" value="YaeB_N_sf"/>
</dbReference>
<evidence type="ECO:0000256" key="2">
    <source>
        <dbReference type="ARBA" id="ARBA00033753"/>
    </source>
</evidence>
<keyword evidence="4" id="KW-0808">Transferase</keyword>
<proteinExistence type="inferred from homology"/>
<evidence type="ECO:0000256" key="1">
    <source>
        <dbReference type="ARBA" id="ARBA00022691"/>
    </source>
</evidence>
<dbReference type="GO" id="GO:0008168">
    <property type="term" value="F:methyltransferase activity"/>
    <property type="evidence" value="ECO:0007669"/>
    <property type="project" value="UniProtKB-KW"/>
</dbReference>
<dbReference type="EMBL" id="MEIV01000062">
    <property type="protein sequence ID" value="PIT61400.1"/>
    <property type="molecule type" value="Genomic_DNA"/>
</dbReference>
<dbReference type="PROSITE" id="PS51668">
    <property type="entry name" value="TSAA_2"/>
    <property type="match status" value="1"/>
</dbReference>
<dbReference type="Pfam" id="PF01980">
    <property type="entry name" value="TrmO_N"/>
    <property type="match status" value="1"/>
</dbReference>
<dbReference type="InterPro" id="IPR023368">
    <property type="entry name" value="UPF0066_cons_site"/>
</dbReference>
<dbReference type="Pfam" id="PF18389">
    <property type="entry name" value="TrmO_C"/>
    <property type="match status" value="1"/>
</dbReference>
<dbReference type="Gene3D" id="2.40.30.70">
    <property type="entry name" value="YaeB-like"/>
    <property type="match status" value="1"/>
</dbReference>
<comment type="similarity">
    <text evidence="2">Belongs to the tRNA methyltransferase O family.</text>
</comment>
<dbReference type="InterPro" id="IPR041369">
    <property type="entry name" value="TrmO_C"/>
</dbReference>
<organism evidence="4 5">
    <name type="scientific">Snodgrassella alvi</name>
    <dbReference type="NCBI Taxonomy" id="1196083"/>
    <lineage>
        <taxon>Bacteria</taxon>
        <taxon>Pseudomonadati</taxon>
        <taxon>Pseudomonadota</taxon>
        <taxon>Betaproteobacteria</taxon>
        <taxon>Neisseriales</taxon>
        <taxon>Neisseriaceae</taxon>
        <taxon>Snodgrassella</taxon>
    </lineage>
</organism>
<dbReference type="GO" id="GO:0032259">
    <property type="term" value="P:methylation"/>
    <property type="evidence" value="ECO:0007669"/>
    <property type="project" value="UniProtKB-KW"/>
</dbReference>
<dbReference type="InterPro" id="IPR023370">
    <property type="entry name" value="TrmO-like_N"/>
</dbReference>
<sequence>MPASSENSGPHWTIRPIGYINSPYKQKFGVARQPGLVPAAQAYIDLSTEFTAECVRGLSDYEYIWVQFIFHATIKDGWQPLIRPPKLGGKEKKGVFATRSPHRPNHLGLSLVKLERIECNKQIRLYVSGVDFLDQTPVIDIKPYIPFVEAKPYAHSSFAHERELLTVHWSQHALNQMQFFSLDSEYFQLVNQSLAQDPRPVHQHHTDKVFIMHLGNFDVLFQFRDKSVEVTGLREHVEI</sequence>
<keyword evidence="4" id="KW-0489">Methyltransferase</keyword>
<dbReference type="SUPFAM" id="SSF118196">
    <property type="entry name" value="YaeB-like"/>
    <property type="match status" value="1"/>
</dbReference>
<feature type="domain" description="TsaA-like" evidence="3">
    <location>
        <begin position="14"/>
        <end position="153"/>
    </location>
</feature>
<name>A0A2N9Y2K7_9NEIS</name>
<gene>
    <name evidence="4" type="ORF">BHC47_06860</name>
</gene>
<evidence type="ECO:0000259" key="3">
    <source>
        <dbReference type="PROSITE" id="PS51668"/>
    </source>
</evidence>
<evidence type="ECO:0000313" key="4">
    <source>
        <dbReference type="EMBL" id="PIT61400.1"/>
    </source>
</evidence>
<dbReference type="CDD" id="cd09281">
    <property type="entry name" value="UPF0066"/>
    <property type="match status" value="1"/>
</dbReference>
<dbReference type="Proteomes" id="UP000231094">
    <property type="component" value="Unassembled WGS sequence"/>
</dbReference>
<dbReference type="RefSeq" id="WP_100115534.1">
    <property type="nucleotide sequence ID" value="NZ_MEIV01000062.1"/>
</dbReference>
<comment type="caution">
    <text evidence="4">The sequence shown here is derived from an EMBL/GenBank/DDBJ whole genome shotgun (WGS) entry which is preliminary data.</text>
</comment>
<accession>A0A2N9Y2K7</accession>
<protein>
    <submittedName>
        <fullName evidence="4">tRNA (N6-threonylcarbamoyladenosine(37)-N6)-methyltransferase TrmO</fullName>
    </submittedName>
</protein>
<dbReference type="AlphaFoldDB" id="A0A2N9Y2K7"/>
<keyword evidence="1" id="KW-0949">S-adenosyl-L-methionine</keyword>
<dbReference type="PANTHER" id="PTHR12818">
    <property type="entry name" value="TRNA (ADENINE(37)-N6)-METHYLTRANSFERASE"/>
    <property type="match status" value="1"/>
</dbReference>
<dbReference type="InterPro" id="IPR036413">
    <property type="entry name" value="YaeB-like_sf"/>
</dbReference>